<dbReference type="AlphaFoldDB" id="A0A853FDY5"/>
<dbReference type="Pfam" id="PF03466">
    <property type="entry name" value="LysR_substrate"/>
    <property type="match status" value="1"/>
</dbReference>
<dbReference type="Proteomes" id="UP000580517">
    <property type="component" value="Unassembled WGS sequence"/>
</dbReference>
<dbReference type="InterPro" id="IPR050950">
    <property type="entry name" value="HTH-type_LysR_regulators"/>
</dbReference>
<dbReference type="SUPFAM" id="SSF53850">
    <property type="entry name" value="Periplasmic binding protein-like II"/>
    <property type="match status" value="1"/>
</dbReference>
<dbReference type="Gene3D" id="3.40.190.290">
    <property type="match status" value="1"/>
</dbReference>
<organism evidence="6 7">
    <name type="scientific">Allopusillimonas soli</name>
    <dbReference type="NCBI Taxonomy" id="659016"/>
    <lineage>
        <taxon>Bacteria</taxon>
        <taxon>Pseudomonadati</taxon>
        <taxon>Pseudomonadota</taxon>
        <taxon>Betaproteobacteria</taxon>
        <taxon>Burkholderiales</taxon>
        <taxon>Alcaligenaceae</taxon>
        <taxon>Allopusillimonas</taxon>
    </lineage>
</organism>
<keyword evidence="3" id="KW-0238">DNA-binding</keyword>
<evidence type="ECO:0000313" key="7">
    <source>
        <dbReference type="Proteomes" id="UP000580517"/>
    </source>
</evidence>
<dbReference type="GO" id="GO:0005829">
    <property type="term" value="C:cytosol"/>
    <property type="evidence" value="ECO:0007669"/>
    <property type="project" value="TreeGrafter"/>
</dbReference>
<gene>
    <name evidence="6" type="ORF">H0A68_14760</name>
</gene>
<dbReference type="PANTHER" id="PTHR30419:SF8">
    <property type="entry name" value="NITROGEN ASSIMILATION TRANSCRIPTIONAL ACTIVATOR-RELATED"/>
    <property type="match status" value="1"/>
</dbReference>
<dbReference type="PANTHER" id="PTHR30419">
    <property type="entry name" value="HTH-TYPE TRANSCRIPTIONAL REGULATOR YBHD"/>
    <property type="match status" value="1"/>
</dbReference>
<evidence type="ECO:0000256" key="3">
    <source>
        <dbReference type="ARBA" id="ARBA00023125"/>
    </source>
</evidence>
<accession>A0A853FDY5</accession>
<dbReference type="InterPro" id="IPR036390">
    <property type="entry name" value="WH_DNA-bd_sf"/>
</dbReference>
<sequence>MNIKDISSFLAVIEEKSLLKAAVTLGITQPALSKRINRLEDELSVKLFERSPFGMVPTAAARAFYEHAVRLSREYGEAMRVVGEVGFAEKATIRVGTTPTWDRLVNEALSRYLQWRPAARLYFTVMLSDMLLGALAKGEIDFAIITALEIPPEFNAVCIFKEDVVPIVRQGHALSHADSQLKLADFLQEKWILPRPGIHPREEINKLFASHGQPFPQVQVEINGINAYSIFNLLAKTNLVSLCPSSLLPTAASAGLVPLVVPELSLDFFLYLVTRQGAKASPNVESFISHFLESISREP</sequence>
<dbReference type="SUPFAM" id="SSF46785">
    <property type="entry name" value="Winged helix' DNA-binding domain"/>
    <property type="match status" value="1"/>
</dbReference>
<dbReference type="PROSITE" id="PS50931">
    <property type="entry name" value="HTH_LYSR"/>
    <property type="match status" value="1"/>
</dbReference>
<dbReference type="InterPro" id="IPR036388">
    <property type="entry name" value="WH-like_DNA-bd_sf"/>
</dbReference>
<evidence type="ECO:0000256" key="2">
    <source>
        <dbReference type="ARBA" id="ARBA00023015"/>
    </source>
</evidence>
<dbReference type="PRINTS" id="PR00039">
    <property type="entry name" value="HTHLYSR"/>
</dbReference>
<dbReference type="InterPro" id="IPR005119">
    <property type="entry name" value="LysR_subst-bd"/>
</dbReference>
<evidence type="ECO:0000256" key="4">
    <source>
        <dbReference type="ARBA" id="ARBA00023163"/>
    </source>
</evidence>
<feature type="domain" description="HTH lysR-type" evidence="5">
    <location>
        <begin position="1"/>
        <end position="58"/>
    </location>
</feature>
<protein>
    <submittedName>
        <fullName evidence="6">LysR family transcriptional regulator</fullName>
    </submittedName>
</protein>
<name>A0A853FDY5_9BURK</name>
<dbReference type="RefSeq" id="WP_167668947.1">
    <property type="nucleotide sequence ID" value="NZ_JACCEW010000004.1"/>
</dbReference>
<evidence type="ECO:0000259" key="5">
    <source>
        <dbReference type="PROSITE" id="PS50931"/>
    </source>
</evidence>
<dbReference type="GO" id="GO:0003677">
    <property type="term" value="F:DNA binding"/>
    <property type="evidence" value="ECO:0007669"/>
    <property type="project" value="UniProtKB-KW"/>
</dbReference>
<dbReference type="GO" id="GO:0003700">
    <property type="term" value="F:DNA-binding transcription factor activity"/>
    <property type="evidence" value="ECO:0007669"/>
    <property type="project" value="InterPro"/>
</dbReference>
<keyword evidence="4" id="KW-0804">Transcription</keyword>
<reference evidence="6 7" key="1">
    <citation type="submission" date="2020-07" db="EMBL/GenBank/DDBJ databases">
        <title>Taxonomic revisions and descriptions of new bacterial species based on genomic comparisons in the high-G+C-content subgroup of the family Alcaligenaceae.</title>
        <authorList>
            <person name="Szabo A."/>
            <person name="Felfoldi T."/>
        </authorList>
    </citation>
    <scope>NUCLEOTIDE SEQUENCE [LARGE SCALE GENOMIC DNA]</scope>
    <source>
        <strain evidence="6 7">DSM 25264</strain>
    </source>
</reference>
<comment type="caution">
    <text evidence="6">The sequence shown here is derived from an EMBL/GenBank/DDBJ whole genome shotgun (WGS) entry which is preliminary data.</text>
</comment>
<keyword evidence="2" id="KW-0805">Transcription regulation</keyword>
<dbReference type="EMBL" id="JACCEW010000004">
    <property type="protein sequence ID" value="NYT38147.1"/>
    <property type="molecule type" value="Genomic_DNA"/>
</dbReference>
<dbReference type="Gene3D" id="1.10.10.10">
    <property type="entry name" value="Winged helix-like DNA-binding domain superfamily/Winged helix DNA-binding domain"/>
    <property type="match status" value="1"/>
</dbReference>
<evidence type="ECO:0000256" key="1">
    <source>
        <dbReference type="ARBA" id="ARBA00009437"/>
    </source>
</evidence>
<comment type="similarity">
    <text evidence="1">Belongs to the LysR transcriptional regulatory family.</text>
</comment>
<dbReference type="InterPro" id="IPR000847">
    <property type="entry name" value="LysR_HTH_N"/>
</dbReference>
<dbReference type="Pfam" id="PF00126">
    <property type="entry name" value="HTH_1"/>
    <property type="match status" value="1"/>
</dbReference>
<keyword evidence="7" id="KW-1185">Reference proteome</keyword>
<evidence type="ECO:0000313" key="6">
    <source>
        <dbReference type="EMBL" id="NYT38147.1"/>
    </source>
</evidence>
<proteinExistence type="inferred from homology"/>